<evidence type="ECO:0000256" key="1">
    <source>
        <dbReference type="ARBA" id="ARBA00022679"/>
    </source>
</evidence>
<evidence type="ECO:0000313" key="7">
    <source>
        <dbReference type="Proteomes" id="UP001139028"/>
    </source>
</evidence>
<accession>A0A9X2EQ87</accession>
<keyword evidence="3" id="KW-0902">Two-component regulatory system</keyword>
<organism evidence="6 7">
    <name type="scientific">Microbulbifer okhotskensis</name>
    <dbReference type="NCBI Taxonomy" id="2926617"/>
    <lineage>
        <taxon>Bacteria</taxon>
        <taxon>Pseudomonadati</taxon>
        <taxon>Pseudomonadota</taxon>
        <taxon>Gammaproteobacteria</taxon>
        <taxon>Cellvibrionales</taxon>
        <taxon>Microbulbiferaceae</taxon>
        <taxon>Microbulbifer</taxon>
    </lineage>
</organism>
<keyword evidence="7" id="KW-1185">Reference proteome</keyword>
<dbReference type="Gene3D" id="3.30.565.10">
    <property type="entry name" value="Histidine kinase-like ATPase, C-terminal domain"/>
    <property type="match status" value="1"/>
</dbReference>
<dbReference type="PANTHER" id="PTHR24421:SF63">
    <property type="entry name" value="SENSOR HISTIDINE KINASE DESK"/>
    <property type="match status" value="1"/>
</dbReference>
<evidence type="ECO:0000313" key="6">
    <source>
        <dbReference type="EMBL" id="MCO1336377.1"/>
    </source>
</evidence>
<keyword evidence="4" id="KW-1133">Transmembrane helix</keyword>
<dbReference type="InterPro" id="IPR050482">
    <property type="entry name" value="Sensor_HK_TwoCompSys"/>
</dbReference>
<feature type="transmembrane region" description="Helical" evidence="4">
    <location>
        <begin position="135"/>
        <end position="153"/>
    </location>
</feature>
<dbReference type="CDD" id="cd16917">
    <property type="entry name" value="HATPase_UhpB-NarQ-NarX-like"/>
    <property type="match status" value="1"/>
</dbReference>
<name>A0A9X2EQ87_9GAMM</name>
<feature type="transmembrane region" description="Helical" evidence="4">
    <location>
        <begin position="71"/>
        <end position="98"/>
    </location>
</feature>
<dbReference type="GO" id="GO:0000155">
    <property type="term" value="F:phosphorelay sensor kinase activity"/>
    <property type="evidence" value="ECO:0007669"/>
    <property type="project" value="InterPro"/>
</dbReference>
<keyword evidence="2 6" id="KW-0418">Kinase</keyword>
<reference evidence="6" key="1">
    <citation type="journal article" date="2022" name="Arch. Microbiol.">
        <title>Microbulbifer okhotskensis sp. nov., isolated from a deep bottom sediment of the Okhotsk Sea.</title>
        <authorList>
            <person name="Romanenko L."/>
            <person name="Kurilenko V."/>
            <person name="Otstavnykh N."/>
            <person name="Velansky P."/>
            <person name="Isaeva M."/>
            <person name="Mikhailov V."/>
        </authorList>
    </citation>
    <scope>NUCLEOTIDE SEQUENCE</scope>
    <source>
        <strain evidence="6">OS29</strain>
    </source>
</reference>
<sequence length="373" mass="41598">MNTGKQDLKCFYSFPPALKGALRIVPYFQVFLYLPFLLQSFGREALGVTMAAHLLLYPLFFNVFWCRGYRAAFIAIILTVLAVMVSFYSISCIGFFAFAAAACSACRQKMVTLILLLGVTMAYLLSAYLNYHSLYIILVGLFFTAINGPNFYIQFRKYCSDRTIKQTQVEVTNIAKIAERERIARDLHDLLGHSLTSITLKAELVERLFDIDPVLAKQHIADIEKISRTALTQVRDTVTEYKKNTLENELTSARVALESKDIELIDNIPANIDIDQQLNGVLAMIVREATTNILRHSTATRCKITLEQQQAFLRLRIGDNGKALGEVVLGNGIKGMAERFEALGGNLSVQFTSGCHINATLPLSKAIYKAAGL</sequence>
<proteinExistence type="predicted"/>
<dbReference type="RefSeq" id="WP_252471996.1">
    <property type="nucleotide sequence ID" value="NZ_JALBWM010000129.1"/>
</dbReference>
<keyword evidence="4" id="KW-0812">Transmembrane</keyword>
<dbReference type="GO" id="GO:0016020">
    <property type="term" value="C:membrane"/>
    <property type="evidence" value="ECO:0007669"/>
    <property type="project" value="InterPro"/>
</dbReference>
<dbReference type="AlphaFoldDB" id="A0A9X2EQ87"/>
<gene>
    <name evidence="6" type="ORF">MO867_18755</name>
</gene>
<evidence type="ECO:0000259" key="5">
    <source>
        <dbReference type="Pfam" id="PF07730"/>
    </source>
</evidence>
<dbReference type="InterPro" id="IPR036890">
    <property type="entry name" value="HATPase_C_sf"/>
</dbReference>
<dbReference type="EMBL" id="JALBWM010000129">
    <property type="protein sequence ID" value="MCO1336377.1"/>
    <property type="molecule type" value="Genomic_DNA"/>
</dbReference>
<feature type="transmembrane region" description="Helical" evidence="4">
    <location>
        <begin position="45"/>
        <end position="65"/>
    </location>
</feature>
<keyword evidence="1" id="KW-0808">Transferase</keyword>
<dbReference type="Gene3D" id="1.20.5.1930">
    <property type="match status" value="1"/>
</dbReference>
<dbReference type="PANTHER" id="PTHR24421">
    <property type="entry name" value="NITRATE/NITRITE SENSOR PROTEIN NARX-RELATED"/>
    <property type="match status" value="1"/>
</dbReference>
<dbReference type="InterPro" id="IPR011712">
    <property type="entry name" value="Sig_transdc_His_kin_sub3_dim/P"/>
</dbReference>
<feature type="transmembrane region" description="Helical" evidence="4">
    <location>
        <begin position="110"/>
        <end position="129"/>
    </location>
</feature>
<evidence type="ECO:0000256" key="2">
    <source>
        <dbReference type="ARBA" id="ARBA00022777"/>
    </source>
</evidence>
<evidence type="ECO:0000256" key="3">
    <source>
        <dbReference type="ARBA" id="ARBA00023012"/>
    </source>
</evidence>
<protein>
    <submittedName>
        <fullName evidence="6">Sensor histidine kinase</fullName>
    </submittedName>
</protein>
<keyword evidence="4" id="KW-0472">Membrane</keyword>
<dbReference type="SUPFAM" id="SSF55874">
    <property type="entry name" value="ATPase domain of HSP90 chaperone/DNA topoisomerase II/histidine kinase"/>
    <property type="match status" value="1"/>
</dbReference>
<dbReference type="GO" id="GO:0046983">
    <property type="term" value="F:protein dimerization activity"/>
    <property type="evidence" value="ECO:0007669"/>
    <property type="project" value="InterPro"/>
</dbReference>
<feature type="transmembrane region" description="Helical" evidence="4">
    <location>
        <begin position="20"/>
        <end position="38"/>
    </location>
</feature>
<dbReference type="Pfam" id="PF07730">
    <property type="entry name" value="HisKA_3"/>
    <property type="match status" value="1"/>
</dbReference>
<comment type="caution">
    <text evidence="6">The sequence shown here is derived from an EMBL/GenBank/DDBJ whole genome shotgun (WGS) entry which is preliminary data.</text>
</comment>
<evidence type="ECO:0000256" key="4">
    <source>
        <dbReference type="SAM" id="Phobius"/>
    </source>
</evidence>
<feature type="domain" description="Signal transduction histidine kinase subgroup 3 dimerisation and phosphoacceptor" evidence="5">
    <location>
        <begin position="179"/>
        <end position="244"/>
    </location>
</feature>
<dbReference type="Proteomes" id="UP001139028">
    <property type="component" value="Unassembled WGS sequence"/>
</dbReference>